<dbReference type="SUPFAM" id="SSF52833">
    <property type="entry name" value="Thioredoxin-like"/>
    <property type="match status" value="1"/>
</dbReference>
<keyword evidence="3" id="KW-1185">Reference proteome</keyword>
<dbReference type="InterPro" id="IPR006311">
    <property type="entry name" value="TAT_signal"/>
</dbReference>
<protein>
    <submittedName>
        <fullName evidence="2">DUF411 domain-containing protein</fullName>
    </submittedName>
</protein>
<gene>
    <name evidence="2" type="ORF">IC608_06465</name>
</gene>
<name>A0A927FTI6_9HYPH</name>
<evidence type="ECO:0000313" key="3">
    <source>
        <dbReference type="Proteomes" id="UP000654108"/>
    </source>
</evidence>
<comment type="caution">
    <text evidence="2">The sequence shown here is derived from an EMBL/GenBank/DDBJ whole genome shotgun (WGS) entry which is preliminary data.</text>
</comment>
<sequence length="159" mass="17128">MLISRRTLLIGSLTLAGTALIGGPFAQETAPMIAVKKDPWCGCCTGWALHLEQTGFSVDVEDIEEMDKVKDALSVPADLRSCHTATVDGYVIEGHVPAEAITALLKDRPKITGLVVPGMPLGSPGMEGADESSYETYEVLAFDGDRRDVFMRFIGQTRV</sequence>
<feature type="signal peptide" evidence="1">
    <location>
        <begin position="1"/>
        <end position="26"/>
    </location>
</feature>
<evidence type="ECO:0000256" key="1">
    <source>
        <dbReference type="SAM" id="SignalP"/>
    </source>
</evidence>
<organism evidence="2 3">
    <name type="scientific">Devosia oryzisoli</name>
    <dbReference type="NCBI Taxonomy" id="2774138"/>
    <lineage>
        <taxon>Bacteria</taxon>
        <taxon>Pseudomonadati</taxon>
        <taxon>Pseudomonadota</taxon>
        <taxon>Alphaproteobacteria</taxon>
        <taxon>Hyphomicrobiales</taxon>
        <taxon>Devosiaceae</taxon>
        <taxon>Devosia</taxon>
    </lineage>
</organism>
<keyword evidence="1" id="KW-0732">Signal</keyword>
<dbReference type="Pfam" id="PF04214">
    <property type="entry name" value="DUF411"/>
    <property type="match status" value="1"/>
</dbReference>
<dbReference type="InterPro" id="IPR007332">
    <property type="entry name" value="DUF411"/>
</dbReference>
<evidence type="ECO:0000313" key="2">
    <source>
        <dbReference type="EMBL" id="MBD8065112.1"/>
    </source>
</evidence>
<accession>A0A927FTI6</accession>
<dbReference type="PROSITE" id="PS51318">
    <property type="entry name" value="TAT"/>
    <property type="match status" value="1"/>
</dbReference>
<dbReference type="EMBL" id="JACYFU010000001">
    <property type="protein sequence ID" value="MBD8065112.1"/>
    <property type="molecule type" value="Genomic_DNA"/>
</dbReference>
<proteinExistence type="predicted"/>
<dbReference type="InterPro" id="IPR036249">
    <property type="entry name" value="Thioredoxin-like_sf"/>
</dbReference>
<dbReference type="AlphaFoldDB" id="A0A927FTI6"/>
<reference evidence="2" key="1">
    <citation type="submission" date="2020-09" db="EMBL/GenBank/DDBJ databases">
        <title>Genome seq and assembly of Devosia sp.</title>
        <authorList>
            <person name="Chhetri G."/>
        </authorList>
    </citation>
    <scope>NUCLEOTIDE SEQUENCE</scope>
    <source>
        <strain evidence="2">PTR5</strain>
    </source>
</reference>
<dbReference type="Proteomes" id="UP000654108">
    <property type="component" value="Unassembled WGS sequence"/>
</dbReference>
<feature type="chain" id="PRO_5038014469" evidence="1">
    <location>
        <begin position="27"/>
        <end position="159"/>
    </location>
</feature>